<evidence type="ECO:0000313" key="16">
    <source>
        <dbReference type="Proteomes" id="UP000317839"/>
    </source>
</evidence>
<proteinExistence type="inferred from homology"/>
<evidence type="ECO:0000256" key="12">
    <source>
        <dbReference type="ARBA" id="ARBA00025078"/>
    </source>
</evidence>
<accession>A0A545TDR0</accession>
<dbReference type="FunFam" id="3.40.1690.10:FF:000001">
    <property type="entry name" value="Flagellar biosynthetic protein FlhB"/>
    <property type="match status" value="1"/>
</dbReference>
<keyword evidence="9 13" id="KW-1133">Transmembrane helix</keyword>
<keyword evidence="5 13" id="KW-1003">Cell membrane</keyword>
<feature type="transmembrane region" description="Helical" evidence="13">
    <location>
        <begin position="37"/>
        <end position="61"/>
    </location>
</feature>
<gene>
    <name evidence="13 15" type="primary">flhB</name>
    <name evidence="15" type="ORF">FLL45_10520</name>
</gene>
<dbReference type="OrthoDB" id="9807950at2"/>
<keyword evidence="15" id="KW-0282">Flagellum</keyword>
<organism evidence="15 16">
    <name type="scientific">Aliikangiella marina</name>
    <dbReference type="NCBI Taxonomy" id="1712262"/>
    <lineage>
        <taxon>Bacteria</taxon>
        <taxon>Pseudomonadati</taxon>
        <taxon>Pseudomonadota</taxon>
        <taxon>Gammaproteobacteria</taxon>
        <taxon>Oceanospirillales</taxon>
        <taxon>Pleioneaceae</taxon>
        <taxon>Aliikangiella</taxon>
    </lineage>
</organism>
<evidence type="ECO:0000256" key="2">
    <source>
        <dbReference type="ARBA" id="ARBA00010690"/>
    </source>
</evidence>
<protein>
    <recommendedName>
        <fullName evidence="3 13">Flagellar biosynthetic protein FlhB</fullName>
    </recommendedName>
</protein>
<dbReference type="GO" id="GO:0005886">
    <property type="term" value="C:plasma membrane"/>
    <property type="evidence" value="ECO:0007669"/>
    <property type="project" value="UniProtKB-SubCell"/>
</dbReference>
<dbReference type="Gene3D" id="6.10.250.2080">
    <property type="match status" value="1"/>
</dbReference>
<evidence type="ECO:0000313" key="15">
    <source>
        <dbReference type="EMBL" id="TQV75357.1"/>
    </source>
</evidence>
<dbReference type="EMBL" id="VIKR01000002">
    <property type="protein sequence ID" value="TQV75357.1"/>
    <property type="molecule type" value="Genomic_DNA"/>
</dbReference>
<dbReference type="InterPro" id="IPR006136">
    <property type="entry name" value="FlhB"/>
</dbReference>
<reference evidence="15 16" key="1">
    <citation type="submission" date="2019-06" db="EMBL/GenBank/DDBJ databases">
        <title>Draft genome of Aliikangiella marina GYP-15.</title>
        <authorList>
            <person name="Wang G."/>
        </authorList>
    </citation>
    <scope>NUCLEOTIDE SEQUENCE [LARGE SCALE GENOMIC DNA]</scope>
    <source>
        <strain evidence="15 16">GYP-15</strain>
    </source>
</reference>
<feature type="region of interest" description="Disordered" evidence="14">
    <location>
        <begin position="1"/>
        <end position="28"/>
    </location>
</feature>
<evidence type="ECO:0000256" key="10">
    <source>
        <dbReference type="ARBA" id="ARBA00023136"/>
    </source>
</evidence>
<keyword evidence="11 13" id="KW-1006">Bacterial flagellum protein export</keyword>
<evidence type="ECO:0000256" key="8">
    <source>
        <dbReference type="ARBA" id="ARBA00022927"/>
    </source>
</evidence>
<dbReference type="NCBIfam" id="TIGR00328">
    <property type="entry name" value="flhB"/>
    <property type="match status" value="1"/>
</dbReference>
<evidence type="ECO:0000256" key="3">
    <source>
        <dbReference type="ARBA" id="ARBA00021622"/>
    </source>
</evidence>
<evidence type="ECO:0000256" key="1">
    <source>
        <dbReference type="ARBA" id="ARBA00004651"/>
    </source>
</evidence>
<keyword evidence="16" id="KW-1185">Reference proteome</keyword>
<evidence type="ECO:0000256" key="6">
    <source>
        <dbReference type="ARBA" id="ARBA00022692"/>
    </source>
</evidence>
<keyword evidence="4 13" id="KW-0813">Transport</keyword>
<dbReference type="Proteomes" id="UP000317839">
    <property type="component" value="Unassembled WGS sequence"/>
</dbReference>
<dbReference type="Gene3D" id="3.40.1690.10">
    <property type="entry name" value="secretion proteins EscU"/>
    <property type="match status" value="1"/>
</dbReference>
<keyword evidence="8 13" id="KW-0653">Protein transport</keyword>
<keyword evidence="15" id="KW-0969">Cilium</keyword>
<dbReference type="RefSeq" id="WP_142941972.1">
    <property type="nucleotide sequence ID" value="NZ_VIKR01000002.1"/>
</dbReference>
<feature type="transmembrane region" description="Helical" evidence="13">
    <location>
        <begin position="144"/>
        <end position="170"/>
    </location>
</feature>
<comment type="caution">
    <text evidence="15">The sequence shown here is derived from an EMBL/GenBank/DDBJ whole genome shotgun (WGS) entry which is preliminary data.</text>
</comment>
<evidence type="ECO:0000256" key="11">
    <source>
        <dbReference type="ARBA" id="ARBA00023225"/>
    </source>
</evidence>
<name>A0A545TDR0_9GAMM</name>
<evidence type="ECO:0000256" key="14">
    <source>
        <dbReference type="SAM" id="MobiDB-lite"/>
    </source>
</evidence>
<feature type="transmembrane region" description="Helical" evidence="13">
    <location>
        <begin position="98"/>
        <end position="123"/>
    </location>
</feature>
<keyword evidence="6 13" id="KW-0812">Transmembrane</keyword>
<dbReference type="PRINTS" id="PR00950">
    <property type="entry name" value="TYPE3IMSPROT"/>
</dbReference>
<keyword evidence="15" id="KW-0966">Cell projection</keyword>
<comment type="function">
    <text evidence="12 13">Required for formation of the rod structure in the basal body of the flagellar apparatus. Together with FliI and FliH, may constitute the export apparatus of flagellin.</text>
</comment>
<dbReference type="GO" id="GO:0009306">
    <property type="term" value="P:protein secretion"/>
    <property type="evidence" value="ECO:0007669"/>
    <property type="project" value="InterPro"/>
</dbReference>
<evidence type="ECO:0000256" key="7">
    <source>
        <dbReference type="ARBA" id="ARBA00022795"/>
    </source>
</evidence>
<sequence>MAENDTAGERSEEATPKRLKEAKEKGQVARSRELTTALLLMMASVSLYSFSNSMGTGVANIAKKTFSPGRRQIFEETFMMSALGDIFGGLLLSVAPFFVLLFLIGALSPLLTGGLSFSFKAVAPKASRMSPAKGFKRMFGLHALVELVKALGKVGLVSLVGYMVIVQVFPELTGLGTGNVLGAIDRSIDLVARSFFLISLSLLIIAFIDVPYQLWNHAKQLKMTKQEVKDEFKDTEGRPEVKGRVRQVQRELAQKRMMEAIPDADVVVTNPEHFSVAIKYDAMRSSAPVVVAKGVDHMALQIRKIANANDVTIVRAPPLARAIYHTTELDQEVPHGLYLAVAQVLAYVFQLKNFQSGKGTRPAALGDLPLPDDYQY</sequence>
<evidence type="ECO:0000256" key="4">
    <source>
        <dbReference type="ARBA" id="ARBA00022448"/>
    </source>
</evidence>
<evidence type="ECO:0000256" key="13">
    <source>
        <dbReference type="RuleBase" id="RU364091"/>
    </source>
</evidence>
<dbReference type="InterPro" id="IPR006135">
    <property type="entry name" value="T3SS_substrate_exporter"/>
</dbReference>
<keyword evidence="7 13" id="KW-1005">Bacterial flagellum biogenesis</keyword>
<feature type="transmembrane region" description="Helical" evidence="13">
    <location>
        <begin position="190"/>
        <end position="215"/>
    </location>
</feature>
<dbReference type="Pfam" id="PF01312">
    <property type="entry name" value="Bac_export_2"/>
    <property type="match status" value="1"/>
</dbReference>
<dbReference type="GO" id="GO:0044780">
    <property type="term" value="P:bacterial-type flagellum assembly"/>
    <property type="evidence" value="ECO:0007669"/>
    <property type="project" value="InterPro"/>
</dbReference>
<evidence type="ECO:0000256" key="9">
    <source>
        <dbReference type="ARBA" id="ARBA00022989"/>
    </source>
</evidence>
<dbReference type="InterPro" id="IPR029025">
    <property type="entry name" value="T3SS_substrate_exporter_C"/>
</dbReference>
<comment type="similarity">
    <text evidence="2 13">Belongs to the type III secretion exporter family.</text>
</comment>
<keyword evidence="10 13" id="KW-0472">Membrane</keyword>
<dbReference type="AlphaFoldDB" id="A0A545TDR0"/>
<dbReference type="PANTHER" id="PTHR30531:SF12">
    <property type="entry name" value="FLAGELLAR BIOSYNTHETIC PROTEIN FLHB"/>
    <property type="match status" value="1"/>
</dbReference>
<evidence type="ECO:0000256" key="5">
    <source>
        <dbReference type="ARBA" id="ARBA00022475"/>
    </source>
</evidence>
<dbReference type="PANTHER" id="PTHR30531">
    <property type="entry name" value="FLAGELLAR BIOSYNTHETIC PROTEIN FLHB"/>
    <property type="match status" value="1"/>
</dbReference>
<comment type="subcellular location">
    <subcellularLocation>
        <location evidence="1">Cell membrane</location>
        <topology evidence="1">Multi-pass membrane protein</topology>
    </subcellularLocation>
</comment>
<feature type="compositionally biased region" description="Basic and acidic residues" evidence="14">
    <location>
        <begin position="7"/>
        <end position="28"/>
    </location>
</feature>
<dbReference type="SUPFAM" id="SSF160544">
    <property type="entry name" value="EscU C-terminal domain-like"/>
    <property type="match status" value="1"/>
</dbReference>